<reference evidence="1 2" key="1">
    <citation type="submission" date="2020-12" db="EMBL/GenBank/DDBJ databases">
        <title>Taxonomic evaluation of the Bacillus sporothermodurans group of bacteria based on whole genome sequences.</title>
        <authorList>
            <person name="Fiedler G."/>
            <person name="Herbstmann A.-D."/>
            <person name="Doll E."/>
            <person name="Wenning M."/>
            <person name="Brinks E."/>
            <person name="Kabisch J."/>
            <person name="Breitenwieser F."/>
            <person name="Lappann M."/>
            <person name="Boehnlein C."/>
            <person name="Franz C."/>
        </authorList>
    </citation>
    <scope>NUCLEOTIDE SEQUENCE [LARGE SCALE GENOMIC DNA]</scope>
    <source>
        <strain evidence="1 2">DSM 10599</strain>
    </source>
</reference>
<sequence>MEIKKATLALNVEDPEQAELYEFVTLLPNGKKRNASAFLKTLVDREYQKKREWYLEEKEKAHKKAPVIKSVNGGLSFKIK</sequence>
<evidence type="ECO:0000313" key="2">
    <source>
        <dbReference type="Proteomes" id="UP000595512"/>
    </source>
</evidence>
<accession>A0AB37HDI4</accession>
<dbReference type="AlphaFoldDB" id="A0AB37HDI4"/>
<dbReference type="EMBL" id="CP066701">
    <property type="protein sequence ID" value="QQX25929.1"/>
    <property type="molecule type" value="Genomic_DNA"/>
</dbReference>
<proteinExistence type="predicted"/>
<dbReference type="KEGG" id="hspo:JGZ69_02990"/>
<organism evidence="1 2">
    <name type="scientific">Heyndrickxia sporothermodurans</name>
    <dbReference type="NCBI Taxonomy" id="46224"/>
    <lineage>
        <taxon>Bacteria</taxon>
        <taxon>Bacillati</taxon>
        <taxon>Bacillota</taxon>
        <taxon>Bacilli</taxon>
        <taxon>Bacillales</taxon>
        <taxon>Bacillaceae</taxon>
        <taxon>Heyndrickxia</taxon>
    </lineage>
</organism>
<dbReference type="Proteomes" id="UP000595512">
    <property type="component" value="Chromosome"/>
</dbReference>
<dbReference type="RefSeq" id="WP_107957983.1">
    <property type="nucleotide sequence ID" value="NZ_CP066701.1"/>
</dbReference>
<evidence type="ECO:0000313" key="1">
    <source>
        <dbReference type="EMBL" id="QQX25929.1"/>
    </source>
</evidence>
<protein>
    <submittedName>
        <fullName evidence="1">Uncharacterized protein</fullName>
    </submittedName>
</protein>
<name>A0AB37HDI4_9BACI</name>
<gene>
    <name evidence="1" type="ORF">JGZ69_02990</name>
</gene>